<name>A0A8T2J0D6_9PIPI</name>
<keyword evidence="3" id="KW-0964">Secreted</keyword>
<keyword evidence="6" id="KW-1185">Reference proteome</keyword>
<evidence type="ECO:0000313" key="6">
    <source>
        <dbReference type="Proteomes" id="UP000812440"/>
    </source>
</evidence>
<dbReference type="EMBL" id="JAACNH010000006">
    <property type="protein sequence ID" value="KAG8438675.1"/>
    <property type="molecule type" value="Genomic_DNA"/>
</dbReference>
<evidence type="ECO:0000256" key="4">
    <source>
        <dbReference type="ARBA" id="ARBA00023157"/>
    </source>
</evidence>
<dbReference type="GO" id="GO:0030199">
    <property type="term" value="P:collagen fibril organization"/>
    <property type="evidence" value="ECO:0007669"/>
    <property type="project" value="TreeGrafter"/>
</dbReference>
<comment type="caution">
    <text evidence="5">The sequence shown here is derived from an EMBL/GenBank/DDBJ whole genome shotgun (WGS) entry which is preliminary data.</text>
</comment>
<dbReference type="Pfam" id="PF14704">
    <property type="entry name" value="DERM"/>
    <property type="match status" value="1"/>
</dbReference>
<dbReference type="GO" id="GO:0031012">
    <property type="term" value="C:extracellular matrix"/>
    <property type="evidence" value="ECO:0007669"/>
    <property type="project" value="TreeGrafter"/>
</dbReference>
<protein>
    <submittedName>
        <fullName evidence="5">Uncharacterized protein</fullName>
    </submittedName>
</protein>
<reference evidence="5" key="1">
    <citation type="thesis" date="2020" institute="ProQuest LLC" country="789 East Eisenhower Parkway, Ann Arbor, MI, USA">
        <title>Comparative Genomics and Chromosome Evolution.</title>
        <authorList>
            <person name="Mudd A.B."/>
        </authorList>
    </citation>
    <scope>NUCLEOTIDE SEQUENCE</scope>
    <source>
        <strain evidence="5">Female2</strain>
        <tissue evidence="5">Blood</tissue>
    </source>
</reference>
<sequence length="77" mass="9637">MESIHDNKREDRRWKIFCCKGEVKVDSNCRWSGYVNDFDQYLRWDAPSDYYMVGLSSYHDNKREDRRWNYYSCKKEY</sequence>
<dbReference type="Proteomes" id="UP000812440">
    <property type="component" value="Chromosome 3"/>
</dbReference>
<evidence type="ECO:0000313" key="5">
    <source>
        <dbReference type="EMBL" id="KAG8438675.1"/>
    </source>
</evidence>
<accession>A0A8T2J0D6</accession>
<organism evidence="5 6">
    <name type="scientific">Hymenochirus boettgeri</name>
    <name type="common">Congo dwarf clawed frog</name>
    <dbReference type="NCBI Taxonomy" id="247094"/>
    <lineage>
        <taxon>Eukaryota</taxon>
        <taxon>Metazoa</taxon>
        <taxon>Chordata</taxon>
        <taxon>Craniata</taxon>
        <taxon>Vertebrata</taxon>
        <taxon>Euteleostomi</taxon>
        <taxon>Amphibia</taxon>
        <taxon>Batrachia</taxon>
        <taxon>Anura</taxon>
        <taxon>Pipoidea</taxon>
        <taxon>Pipidae</taxon>
        <taxon>Pipinae</taxon>
        <taxon>Hymenochirus</taxon>
    </lineage>
</organism>
<dbReference type="OrthoDB" id="5975249at2759"/>
<dbReference type="PANTHER" id="PTHR15040:SF3">
    <property type="entry name" value="SI:DKEY-14D8.6-RELATED"/>
    <property type="match status" value="1"/>
</dbReference>
<dbReference type="GO" id="GO:0005615">
    <property type="term" value="C:extracellular space"/>
    <property type="evidence" value="ECO:0007669"/>
    <property type="project" value="TreeGrafter"/>
</dbReference>
<comment type="subcellular location">
    <subcellularLocation>
        <location evidence="1">Secreted</location>
    </subcellularLocation>
</comment>
<dbReference type="AlphaFoldDB" id="A0A8T2J0D6"/>
<proteinExistence type="inferred from homology"/>
<evidence type="ECO:0000256" key="3">
    <source>
        <dbReference type="ARBA" id="ARBA00022525"/>
    </source>
</evidence>
<gene>
    <name evidence="5" type="ORF">GDO86_005024</name>
</gene>
<dbReference type="InterPro" id="IPR026645">
    <property type="entry name" value="Dermatopontin"/>
</dbReference>
<evidence type="ECO:0000256" key="2">
    <source>
        <dbReference type="ARBA" id="ARBA00008712"/>
    </source>
</evidence>
<keyword evidence="4" id="KW-1015">Disulfide bond</keyword>
<dbReference type="PANTHER" id="PTHR15040">
    <property type="entry name" value="DERMATOPONTIN-RELATED"/>
    <property type="match status" value="1"/>
</dbReference>
<evidence type="ECO:0000256" key="1">
    <source>
        <dbReference type="ARBA" id="ARBA00004613"/>
    </source>
</evidence>
<comment type="similarity">
    <text evidence="2">Belongs to the dermatopontin family.</text>
</comment>